<feature type="domain" description="Glycosyl hydrolase-like 10" evidence="4">
    <location>
        <begin position="168"/>
        <end position="484"/>
    </location>
</feature>
<dbReference type="PANTHER" id="PTHR43405">
    <property type="entry name" value="GLYCOSYL HYDROLASE DIGH"/>
    <property type="match status" value="1"/>
</dbReference>
<feature type="signal peptide" evidence="3">
    <location>
        <begin position="1"/>
        <end position="23"/>
    </location>
</feature>
<feature type="chain" id="PRO_5008527706" description="Glycosyl hydrolase-like 10 domain-containing protein" evidence="3">
    <location>
        <begin position="24"/>
        <end position="535"/>
    </location>
</feature>
<protein>
    <recommendedName>
        <fullName evidence="8">Glycosyl hydrolase-like 10 domain-containing protein</fullName>
    </recommendedName>
</protein>
<dbReference type="InterPro" id="IPR017853">
    <property type="entry name" value="GH"/>
</dbReference>
<dbReference type="PANTHER" id="PTHR43405:SF1">
    <property type="entry name" value="GLYCOSYL HYDROLASE DIGH"/>
    <property type="match status" value="1"/>
</dbReference>
<sequence>MTALTVLLLVVSAAAARQGIVEAAEAAITMELDGMPLTSDVAPYVKSNRTFVPLRVVSEGIGAFVDWQAASKTVTIRQNGITIEMVMGSSTAVVGGHSMALDVPLQSVSGRTMVPIRFVSEQLGLNVDWNQDSRRITLTTSGWEGSGGTNNGSSSNGSTGVLAGSNTLRGAWIASVSNLDWPSSSSKGNTAKQKQQFTDMLDNLQAQGINAVFVQVRPSADALYPSKLVPWSQVLTGTPGKDPGYDPLAFMIEEAHNHGMQFHAWFNPFRVTASGTDTSKLAANNVALQHPDWIVKASSRLYLNPGIPAARQHIIDAIMEVVNQYPIDGVHLDDYFYPSDETTSSPFDDSAAFKAYNSKGFKTKADWRRDNINTFVSDLNASIHAAKPQLVFGISPSGIWRNQATDPTGSATSGRSAYDSEYADARAWIQGGDIDYVAPQVYWSFATAAAPYDKVVDWWANEVKGTGVKLYIGMAPYKIGSPEKGWQTAQELMNQLKYNEKFSQIQGSIFYRSSSLLGNPFGLTQLLKSYYGLTT</sequence>
<dbReference type="Gene3D" id="3.20.20.80">
    <property type="entry name" value="Glycosidases"/>
    <property type="match status" value="1"/>
</dbReference>
<proteinExistence type="predicted"/>
<organism evidence="6 7">
    <name type="scientific">Paenibacillus yonginensis</name>
    <dbReference type="NCBI Taxonomy" id="1462996"/>
    <lineage>
        <taxon>Bacteria</taxon>
        <taxon>Bacillati</taxon>
        <taxon>Bacillota</taxon>
        <taxon>Bacilli</taxon>
        <taxon>Bacillales</taxon>
        <taxon>Paenibacillaceae</taxon>
        <taxon>Paenibacillus</taxon>
    </lineage>
</organism>
<dbReference type="SUPFAM" id="SSF51445">
    <property type="entry name" value="(Trans)glycosidases"/>
    <property type="match status" value="1"/>
</dbReference>
<evidence type="ECO:0000313" key="6">
    <source>
        <dbReference type="EMBL" id="ANS77186.1"/>
    </source>
</evidence>
<reference evidence="6 7" key="1">
    <citation type="submission" date="2016-01" db="EMBL/GenBank/DDBJ databases">
        <title>Complete Genome Sequence of Paenibacillus yonginensis DCY84, a novel Plant Growth-Promoting Bacteria with Elicitation of Induced Systemic Resistance.</title>
        <authorList>
            <person name="Kim Y.J."/>
            <person name="Yang D.C."/>
            <person name="Sukweenadhi J."/>
        </authorList>
    </citation>
    <scope>NUCLEOTIDE SEQUENCE [LARGE SCALE GENOMIC DNA]</scope>
    <source>
        <strain evidence="6 7">DCY84</strain>
    </source>
</reference>
<evidence type="ECO:0000256" key="2">
    <source>
        <dbReference type="SAM" id="MobiDB-lite"/>
    </source>
</evidence>
<evidence type="ECO:0000256" key="1">
    <source>
        <dbReference type="ARBA" id="ARBA00022729"/>
    </source>
</evidence>
<evidence type="ECO:0000259" key="5">
    <source>
        <dbReference type="Pfam" id="PF07833"/>
    </source>
</evidence>
<evidence type="ECO:0000313" key="7">
    <source>
        <dbReference type="Proteomes" id="UP000092573"/>
    </source>
</evidence>
<dbReference type="InterPro" id="IPR036582">
    <property type="entry name" value="Mao_N_sf"/>
</dbReference>
<dbReference type="InterPro" id="IPR012854">
    <property type="entry name" value="Cu_amine_oxidase-like_N"/>
</dbReference>
<feature type="compositionally biased region" description="Low complexity" evidence="2">
    <location>
        <begin position="151"/>
        <end position="160"/>
    </location>
</feature>
<dbReference type="STRING" id="1462996.AWM70_10350"/>
<dbReference type="Pfam" id="PF02638">
    <property type="entry name" value="GHL10"/>
    <property type="match status" value="1"/>
</dbReference>
<dbReference type="Gene3D" id="3.30.457.10">
    <property type="entry name" value="Copper amine oxidase-like, N-terminal domain"/>
    <property type="match status" value="1"/>
</dbReference>
<dbReference type="Proteomes" id="UP000092573">
    <property type="component" value="Chromosome"/>
</dbReference>
<dbReference type="InterPro" id="IPR003790">
    <property type="entry name" value="GHL10"/>
</dbReference>
<evidence type="ECO:0008006" key="8">
    <source>
        <dbReference type="Google" id="ProtNLM"/>
    </source>
</evidence>
<dbReference type="Pfam" id="PF07833">
    <property type="entry name" value="Cu_amine_oxidN1"/>
    <property type="match status" value="1"/>
</dbReference>
<accession>A0A1B1N6X8</accession>
<dbReference type="EMBL" id="CP014167">
    <property type="protein sequence ID" value="ANS77186.1"/>
    <property type="molecule type" value="Genomic_DNA"/>
</dbReference>
<dbReference type="SUPFAM" id="SSF55383">
    <property type="entry name" value="Copper amine oxidase, domain N"/>
    <property type="match status" value="1"/>
</dbReference>
<evidence type="ECO:0000259" key="4">
    <source>
        <dbReference type="Pfam" id="PF02638"/>
    </source>
</evidence>
<feature type="region of interest" description="Disordered" evidence="2">
    <location>
        <begin position="140"/>
        <end position="160"/>
    </location>
</feature>
<name>A0A1B1N6X8_9BACL</name>
<feature type="domain" description="Copper amine oxidase-like N-terminal" evidence="5">
    <location>
        <begin position="32"/>
        <end position="137"/>
    </location>
</feature>
<dbReference type="AlphaFoldDB" id="A0A1B1N6X8"/>
<gene>
    <name evidence="6" type="ORF">AWM70_10350</name>
</gene>
<dbReference type="KEGG" id="pyg:AWM70_10350"/>
<keyword evidence="7" id="KW-1185">Reference proteome</keyword>
<dbReference type="InterPro" id="IPR052177">
    <property type="entry name" value="Divisome_Glycosyl_Hydrolase"/>
</dbReference>
<evidence type="ECO:0000256" key="3">
    <source>
        <dbReference type="SAM" id="SignalP"/>
    </source>
</evidence>
<keyword evidence="1 3" id="KW-0732">Signal</keyword>